<dbReference type="Pfam" id="PF13556">
    <property type="entry name" value="HTH_30"/>
    <property type="match status" value="1"/>
</dbReference>
<dbReference type="PANTHER" id="PTHR33744">
    <property type="entry name" value="CARBOHYDRATE DIACID REGULATOR"/>
    <property type="match status" value="1"/>
</dbReference>
<dbReference type="InterPro" id="IPR025736">
    <property type="entry name" value="PucR_C-HTH_dom"/>
</dbReference>
<dbReference type="InterPro" id="IPR042070">
    <property type="entry name" value="PucR_C-HTH_sf"/>
</dbReference>
<dbReference type="RefSeq" id="WP_173085906.1">
    <property type="nucleotide sequence ID" value="NZ_BAABJB010000047.1"/>
</dbReference>
<keyword evidence="5" id="KW-1185">Reference proteome</keyword>
<evidence type="ECO:0000313" key="5">
    <source>
        <dbReference type="Proteomes" id="UP000482960"/>
    </source>
</evidence>
<gene>
    <name evidence="4" type="ORF">Prum_099420</name>
</gene>
<name>A0A6V8LL53_9ACTN</name>
<accession>A0A6V8LL53</accession>
<evidence type="ECO:0000256" key="1">
    <source>
        <dbReference type="ARBA" id="ARBA00006754"/>
    </source>
</evidence>
<dbReference type="Pfam" id="PF17853">
    <property type="entry name" value="GGDEF_2"/>
    <property type="match status" value="1"/>
</dbReference>
<reference evidence="4 5" key="2">
    <citation type="submission" date="2020-03" db="EMBL/GenBank/DDBJ databases">
        <authorList>
            <person name="Ichikawa N."/>
            <person name="Kimura A."/>
            <person name="Kitahashi Y."/>
            <person name="Uohara A."/>
        </authorList>
    </citation>
    <scope>NUCLEOTIDE SEQUENCE [LARGE SCALE GENOMIC DNA]</scope>
    <source>
        <strain evidence="4 5">NBRC 108638</strain>
    </source>
</reference>
<reference evidence="4 5" key="1">
    <citation type="submission" date="2020-03" db="EMBL/GenBank/DDBJ databases">
        <title>Whole genome shotgun sequence of Phytohabitans rumicis NBRC 108638.</title>
        <authorList>
            <person name="Komaki H."/>
            <person name="Tamura T."/>
        </authorList>
    </citation>
    <scope>NUCLEOTIDE SEQUENCE [LARGE SCALE GENOMIC DNA]</scope>
    <source>
        <strain evidence="4 5">NBRC 108638</strain>
    </source>
</reference>
<protein>
    <submittedName>
        <fullName evidence="4">PucR family transcriptional regulator</fullName>
    </submittedName>
</protein>
<evidence type="ECO:0000259" key="3">
    <source>
        <dbReference type="Pfam" id="PF17853"/>
    </source>
</evidence>
<comment type="caution">
    <text evidence="4">The sequence shown here is derived from an EMBL/GenBank/DDBJ whole genome shotgun (WGS) entry which is preliminary data.</text>
</comment>
<dbReference type="Proteomes" id="UP000482960">
    <property type="component" value="Unassembled WGS sequence"/>
</dbReference>
<dbReference type="InterPro" id="IPR041522">
    <property type="entry name" value="CdaR_GGDEF"/>
</dbReference>
<dbReference type="AlphaFoldDB" id="A0A6V8LL53"/>
<dbReference type="PANTHER" id="PTHR33744:SF1">
    <property type="entry name" value="DNA-BINDING TRANSCRIPTIONAL ACTIVATOR ADER"/>
    <property type="match status" value="1"/>
</dbReference>
<evidence type="ECO:0000313" key="4">
    <source>
        <dbReference type="EMBL" id="GFJ96300.1"/>
    </source>
</evidence>
<dbReference type="Gene3D" id="1.10.10.2840">
    <property type="entry name" value="PucR C-terminal helix-turn-helix domain"/>
    <property type="match status" value="1"/>
</dbReference>
<sequence>MQPQTGPERRLDLTRILDNLGATLLAAAGGDPRTAGPVGGVAIYDPVDEPVLPPGALVLGVGVTGADRVADLLRRVAAQGAAALVVRAPVEVDGGVRQAVAETGVVLLGLAPGASWAQIHALLRSLTAEAEPAGLDAFAGDDLFAVANAICALIDAPVTIEDTESRVLAFSARQDEADHIRIETILGRKVPEPYAQKDAERGAFQRLYRTDGPVFLHAIESGHPDGTLPRVAIAVRAGQELLGSIWAAVRGPLTADQAQALSDSAKLVALHLLKLRAGTGVGQRLMAELVAAVLQGGPEATRAAARLGLEGTPAVVAAMGLAEPADAGAPLDPVLSARRATDLQHASDALALHLSAVRPGAAVALLEGVVYAVLPVGPRAARPSSGSGGDGDHDEAEERAVRLCQEFLDRTGARVPTLIGVGRVVSTAVELRRSRDDAERALRVLRTTGGRKVVRAADVEVDGLLLDLRDLAEARGRGPVGPLARLAAYDAAKGTALLPSLRAWLDAHGDVIVASTAVHVHENTFRYRLRRIAEIGQLDLADPEVRFATAVQLRVFELS</sequence>
<feature type="domain" description="CdaR GGDEF-like" evidence="3">
    <location>
        <begin position="298"/>
        <end position="444"/>
    </location>
</feature>
<comment type="similarity">
    <text evidence="1">Belongs to the CdaR family.</text>
</comment>
<dbReference type="InterPro" id="IPR051448">
    <property type="entry name" value="CdaR-like_regulators"/>
</dbReference>
<feature type="domain" description="PucR C-terminal helix-turn-helix" evidence="2">
    <location>
        <begin position="497"/>
        <end position="555"/>
    </location>
</feature>
<dbReference type="EMBL" id="BLPG01000002">
    <property type="protein sequence ID" value="GFJ96300.1"/>
    <property type="molecule type" value="Genomic_DNA"/>
</dbReference>
<proteinExistence type="inferred from homology"/>
<evidence type="ECO:0000259" key="2">
    <source>
        <dbReference type="Pfam" id="PF13556"/>
    </source>
</evidence>
<organism evidence="4 5">
    <name type="scientific">Phytohabitans rumicis</name>
    <dbReference type="NCBI Taxonomy" id="1076125"/>
    <lineage>
        <taxon>Bacteria</taxon>
        <taxon>Bacillati</taxon>
        <taxon>Actinomycetota</taxon>
        <taxon>Actinomycetes</taxon>
        <taxon>Micromonosporales</taxon>
        <taxon>Micromonosporaceae</taxon>
    </lineage>
</organism>